<evidence type="ECO:0000256" key="1">
    <source>
        <dbReference type="SAM" id="MobiDB-lite"/>
    </source>
</evidence>
<feature type="compositionally biased region" description="Polar residues" evidence="1">
    <location>
        <begin position="227"/>
        <end position="236"/>
    </location>
</feature>
<gene>
    <name evidence="2" type="ORF">L9F63_009086</name>
</gene>
<accession>A0AAD8E1Y9</accession>
<feature type="region of interest" description="Disordered" evidence="1">
    <location>
        <begin position="227"/>
        <end position="262"/>
    </location>
</feature>
<feature type="region of interest" description="Disordered" evidence="1">
    <location>
        <begin position="493"/>
        <end position="528"/>
    </location>
</feature>
<feature type="compositionally biased region" description="Polar residues" evidence="1">
    <location>
        <begin position="538"/>
        <end position="551"/>
    </location>
</feature>
<comment type="caution">
    <text evidence="2">The sequence shown here is derived from an EMBL/GenBank/DDBJ whole genome shotgun (WGS) entry which is preliminary data.</text>
</comment>
<name>A0AAD8E1Y9_DIPPU</name>
<dbReference type="PANTHER" id="PTHR40240:SF1">
    <property type="entry name" value="PLEXUS, ISOFORM A"/>
    <property type="match status" value="1"/>
</dbReference>
<dbReference type="AlphaFoldDB" id="A0AAD8E1Y9"/>
<feature type="region of interest" description="Disordered" evidence="1">
    <location>
        <begin position="1"/>
        <end position="28"/>
    </location>
</feature>
<evidence type="ECO:0000313" key="3">
    <source>
        <dbReference type="Proteomes" id="UP001233999"/>
    </source>
</evidence>
<dbReference type="PANTHER" id="PTHR40240">
    <property type="entry name" value="PLEXUS, ISOFORM A"/>
    <property type="match status" value="1"/>
</dbReference>
<dbReference type="Proteomes" id="UP001233999">
    <property type="component" value="Unassembled WGS sequence"/>
</dbReference>
<organism evidence="2 3">
    <name type="scientific">Diploptera punctata</name>
    <name type="common">Pacific beetle cockroach</name>
    <dbReference type="NCBI Taxonomy" id="6984"/>
    <lineage>
        <taxon>Eukaryota</taxon>
        <taxon>Metazoa</taxon>
        <taxon>Ecdysozoa</taxon>
        <taxon>Arthropoda</taxon>
        <taxon>Hexapoda</taxon>
        <taxon>Insecta</taxon>
        <taxon>Pterygota</taxon>
        <taxon>Neoptera</taxon>
        <taxon>Polyneoptera</taxon>
        <taxon>Dictyoptera</taxon>
        <taxon>Blattodea</taxon>
        <taxon>Blaberoidea</taxon>
        <taxon>Blaberidae</taxon>
        <taxon>Diplopterinae</taxon>
        <taxon>Diploptera</taxon>
    </lineage>
</organism>
<feature type="non-terminal residue" evidence="2">
    <location>
        <position position="1"/>
    </location>
</feature>
<reference evidence="2" key="1">
    <citation type="journal article" date="2023" name="IScience">
        <title>Live-bearing cockroach genome reveals convergent evolutionary mechanisms linked to viviparity in insects and beyond.</title>
        <authorList>
            <person name="Fouks B."/>
            <person name="Harrison M.C."/>
            <person name="Mikhailova A.A."/>
            <person name="Marchal E."/>
            <person name="English S."/>
            <person name="Carruthers M."/>
            <person name="Jennings E.C."/>
            <person name="Chiamaka E.L."/>
            <person name="Frigard R.A."/>
            <person name="Pippel M."/>
            <person name="Attardo G.M."/>
            <person name="Benoit J.B."/>
            <person name="Bornberg-Bauer E."/>
            <person name="Tobe S.S."/>
        </authorList>
    </citation>
    <scope>NUCLEOTIDE SEQUENCE</scope>
    <source>
        <strain evidence="2">Stay&amp;Tobe</strain>
    </source>
</reference>
<evidence type="ECO:0000313" key="2">
    <source>
        <dbReference type="EMBL" id="KAJ9573522.1"/>
    </source>
</evidence>
<dbReference type="EMBL" id="JASPKZ010010696">
    <property type="protein sequence ID" value="KAJ9573522.1"/>
    <property type="molecule type" value="Genomic_DNA"/>
</dbReference>
<proteinExistence type="predicted"/>
<reference evidence="2" key="2">
    <citation type="submission" date="2023-05" db="EMBL/GenBank/DDBJ databases">
        <authorList>
            <person name="Fouks B."/>
        </authorList>
    </citation>
    <scope>NUCLEOTIDE SEQUENCE</scope>
    <source>
        <strain evidence="2">Stay&amp;Tobe</strain>
        <tissue evidence="2">Testes</tissue>
    </source>
</reference>
<sequence length="626" mass="68062">MYIKKEPGSMEATFQPPPVTSSSGLDGPPSPRSVCFVCGNVGHPEQYWLRVKPSSNPSGGPTEPYFPFLESHEPPAGYRLETNSSPTAVRACYLCYSLLMQQWDCYERDATPHSRYINRCDNGPFTGAEMALQGEYAAQVLGLNASETTHRNNFDVKHRNINFKLQGKIPHAIHHKRLSTTGHKCTQKIYPFKDVSQSCVIGNLVDCKSQSAEEDGADIDMQGLQHISNQEPTTRPLSREDAVSRPGVSPRLSTTVPPPAPPSSAMTMNIEEPCVPDAALDLRHGGVARVSPAPTPTGGYPGSGSGSSVTGADILDLSMPDKNSATEVCYVCGDEYKRGSLSHIAAKPLPAPPSSSPPPFFPSLMLHPRPSRSRPMDSAGRVQACVACQRHLLQQWHAYSAQGVPHGERNYALRKRPVPALDTTTFICYTCSLEYPSSSLRLLYCCPNVEKEPYFPFIGTIRRPSGAHPISPQGVVQVCSICYKAIPQKHQVFSGSGSTNHHVEDSRQGLSPRPGVVKSPASASGSDIRFKPYELGASNKNPNSNIATSSSVKRKSSITGVGDASSIRSQQNYRCYICAADFPRLTWKMIMRVCCAGAFKLIGSTSCLHFKLSPMLLFAPSKSYVN</sequence>
<keyword evidence="3" id="KW-1185">Reference proteome</keyword>
<feature type="region of interest" description="Disordered" evidence="1">
    <location>
        <begin position="533"/>
        <end position="552"/>
    </location>
</feature>
<protein>
    <submittedName>
        <fullName evidence="2">Uncharacterized protein</fullName>
    </submittedName>
</protein>